<sequence>MHDSCISTSAWLLGQGLALILAAHPSIMFRSPSGPAFPTLTHPTHAETRLGPPRAVEGAGRHDLKRTPRHHTDLVLPLSQSHAVNHPFFDRPHPLPRSQTKQSPKEKNNRML</sequence>
<protein>
    <submittedName>
        <fullName evidence="2">Uncharacterized protein</fullName>
    </submittedName>
</protein>
<evidence type="ECO:0000256" key="1">
    <source>
        <dbReference type="SAM" id="MobiDB-lite"/>
    </source>
</evidence>
<dbReference type="EMBL" id="KV749502">
    <property type="protein sequence ID" value="OCL09144.1"/>
    <property type="molecule type" value="Genomic_DNA"/>
</dbReference>
<evidence type="ECO:0000313" key="2">
    <source>
        <dbReference type="EMBL" id="OCL09144.1"/>
    </source>
</evidence>
<feature type="compositionally biased region" description="Basic and acidic residues" evidence="1">
    <location>
        <begin position="103"/>
        <end position="112"/>
    </location>
</feature>
<keyword evidence="3" id="KW-1185">Reference proteome</keyword>
<feature type="compositionally biased region" description="Basic and acidic residues" evidence="1">
    <location>
        <begin position="59"/>
        <end position="69"/>
    </location>
</feature>
<proteinExistence type="predicted"/>
<dbReference type="Proteomes" id="UP000250140">
    <property type="component" value="Unassembled WGS sequence"/>
</dbReference>
<reference evidence="2 3" key="1">
    <citation type="journal article" date="2016" name="Nat. Commun.">
        <title>Ectomycorrhizal ecology is imprinted in the genome of the dominant symbiotic fungus Cenococcum geophilum.</title>
        <authorList>
            <consortium name="DOE Joint Genome Institute"/>
            <person name="Peter M."/>
            <person name="Kohler A."/>
            <person name="Ohm R.A."/>
            <person name="Kuo A."/>
            <person name="Krutzmann J."/>
            <person name="Morin E."/>
            <person name="Arend M."/>
            <person name="Barry K.W."/>
            <person name="Binder M."/>
            <person name="Choi C."/>
            <person name="Clum A."/>
            <person name="Copeland A."/>
            <person name="Grisel N."/>
            <person name="Haridas S."/>
            <person name="Kipfer T."/>
            <person name="LaButti K."/>
            <person name="Lindquist E."/>
            <person name="Lipzen A."/>
            <person name="Maire R."/>
            <person name="Meier B."/>
            <person name="Mihaltcheva S."/>
            <person name="Molinier V."/>
            <person name="Murat C."/>
            <person name="Poggeler S."/>
            <person name="Quandt C.A."/>
            <person name="Sperisen C."/>
            <person name="Tritt A."/>
            <person name="Tisserant E."/>
            <person name="Crous P.W."/>
            <person name="Henrissat B."/>
            <person name="Nehls U."/>
            <person name="Egli S."/>
            <person name="Spatafora J.W."/>
            <person name="Grigoriev I.V."/>
            <person name="Martin F.M."/>
        </authorList>
    </citation>
    <scope>NUCLEOTIDE SEQUENCE [LARGE SCALE GENOMIC DNA]</scope>
    <source>
        <strain evidence="2 3">CBS 207.34</strain>
    </source>
</reference>
<feature type="region of interest" description="Disordered" evidence="1">
    <location>
        <begin position="32"/>
        <end position="69"/>
    </location>
</feature>
<organism evidence="2 3">
    <name type="scientific">Glonium stellatum</name>
    <dbReference type="NCBI Taxonomy" id="574774"/>
    <lineage>
        <taxon>Eukaryota</taxon>
        <taxon>Fungi</taxon>
        <taxon>Dikarya</taxon>
        <taxon>Ascomycota</taxon>
        <taxon>Pezizomycotina</taxon>
        <taxon>Dothideomycetes</taxon>
        <taxon>Pleosporomycetidae</taxon>
        <taxon>Gloniales</taxon>
        <taxon>Gloniaceae</taxon>
        <taxon>Glonium</taxon>
    </lineage>
</organism>
<feature type="region of interest" description="Disordered" evidence="1">
    <location>
        <begin position="85"/>
        <end position="112"/>
    </location>
</feature>
<evidence type="ECO:0000313" key="3">
    <source>
        <dbReference type="Proteomes" id="UP000250140"/>
    </source>
</evidence>
<dbReference type="AlphaFoldDB" id="A0A8E2F298"/>
<accession>A0A8E2F298</accession>
<gene>
    <name evidence="2" type="ORF">AOQ84DRAFT_28125</name>
</gene>
<name>A0A8E2F298_9PEZI</name>